<dbReference type="SUPFAM" id="SSF51004">
    <property type="entry name" value="C-terminal (heme d1) domain of cytochrome cd1-nitrite reductase"/>
    <property type="match status" value="1"/>
</dbReference>
<keyword evidence="5" id="KW-1185">Reference proteome</keyword>
<reference evidence="4 6" key="2">
    <citation type="submission" date="2018-08" db="EMBL/GenBank/DDBJ databases">
        <title>Brachybacterium saurashtrense DSM 23186.</title>
        <authorList>
            <person name="Li Y."/>
        </authorList>
    </citation>
    <scope>NUCLEOTIDE SEQUENCE [LARGE SCALE GENOMIC DNA]</scope>
    <source>
        <strain evidence="4 6">DSM 23186</strain>
    </source>
</reference>
<proteinExistence type="predicted"/>
<dbReference type="InterPro" id="IPR019405">
    <property type="entry name" value="Lactonase_7-beta_prop"/>
</dbReference>
<dbReference type="Gene3D" id="2.130.10.10">
    <property type="entry name" value="YVTN repeat-like/Quinoprotein amine dehydrogenase"/>
    <property type="match status" value="2"/>
</dbReference>
<keyword evidence="2" id="KW-1133">Transmembrane helix</keyword>
<sequence>MTVQPKHRRRTRRGRPHEQFTIAIAILSLVMAGGMVAGVATSALGPSPGSAAGAAGEPGAALPPGDPSNTTRLVHRERITGDITPKSVVASPTGTVIANNMMYSHTSTLYDAETLELTRTVVDEVDLAEFGMPERAGVTQGAPVEAVFTPDGAYAYVSQYRLRGPGEGATATDDCANGDAIGLSAVFRLDVASGQWDQVIEVGRVPKFLSLSADGSRALVSNWCDETVSVLDLDAGEEIREVPVDAAPRGSVILPDNRTAYVTAMYADELYRVDLETGESELVMDTGDKPRHLVLSPDASRLYMTVSGSDRLVELDAATGEVLRTAETGREPRTMAISPDGLALYVVNYYANTVSKIDTATLEEIQTVEVGKNPIGITYEPTQRRVWVANYAGSLDVFDDTAAVGTVEP</sequence>
<dbReference type="InterPro" id="IPR011045">
    <property type="entry name" value="N2O_reductase_N"/>
</dbReference>
<dbReference type="InterPro" id="IPR011964">
    <property type="entry name" value="YVTN_b-propeller_repeat"/>
</dbReference>
<feature type="transmembrane region" description="Helical" evidence="2">
    <location>
        <begin position="20"/>
        <end position="40"/>
    </location>
</feature>
<dbReference type="NCBIfam" id="TIGR02276">
    <property type="entry name" value="beta_rpt_yvtn"/>
    <property type="match status" value="1"/>
</dbReference>
<dbReference type="RefSeq" id="WP_115412006.1">
    <property type="nucleotide sequence ID" value="NZ_CP031356.1"/>
</dbReference>
<name>A0A345YJZ9_9MICO</name>
<reference evidence="3 5" key="1">
    <citation type="submission" date="2018-07" db="EMBL/GenBank/DDBJ databases">
        <title>Brachybacterium saurashtrense DSM 23186 genome sequence.</title>
        <authorList>
            <person name="Guo L."/>
        </authorList>
    </citation>
    <scope>NUCLEOTIDE SEQUENCE [LARGE SCALE GENOMIC DNA]</scope>
    <source>
        <strain evidence="3 5">DSM 23186</strain>
    </source>
</reference>
<feature type="region of interest" description="Disordered" evidence="1">
    <location>
        <begin position="47"/>
        <end position="69"/>
    </location>
</feature>
<evidence type="ECO:0000313" key="6">
    <source>
        <dbReference type="Proteomes" id="UP000282185"/>
    </source>
</evidence>
<dbReference type="KEGG" id="bsau:DWV08_00485"/>
<dbReference type="AlphaFoldDB" id="A0A345YJZ9"/>
<dbReference type="EMBL" id="CP031356">
    <property type="protein sequence ID" value="AXK44251.1"/>
    <property type="molecule type" value="Genomic_DNA"/>
</dbReference>
<dbReference type="Proteomes" id="UP000254236">
    <property type="component" value="Chromosome"/>
</dbReference>
<protein>
    <submittedName>
        <fullName evidence="4">YncE family protein</fullName>
    </submittedName>
</protein>
<dbReference type="SUPFAM" id="SSF50974">
    <property type="entry name" value="Nitrous oxide reductase, N-terminal domain"/>
    <property type="match status" value="1"/>
</dbReference>
<keyword evidence="2" id="KW-0812">Transmembrane</keyword>
<feature type="compositionally biased region" description="Low complexity" evidence="1">
    <location>
        <begin position="47"/>
        <end position="63"/>
    </location>
</feature>
<dbReference type="InterPro" id="IPR051200">
    <property type="entry name" value="Host-pathogen_enzymatic-act"/>
</dbReference>
<gene>
    <name evidence="3" type="ORF">DWV08_00485</name>
    <name evidence="4" type="ORF">DXU92_14385</name>
</gene>
<evidence type="ECO:0000313" key="5">
    <source>
        <dbReference type="Proteomes" id="UP000254236"/>
    </source>
</evidence>
<dbReference type="Proteomes" id="UP000282185">
    <property type="component" value="Unassembled WGS sequence"/>
</dbReference>
<dbReference type="InterPro" id="IPR011048">
    <property type="entry name" value="Haem_d1_sf"/>
</dbReference>
<evidence type="ECO:0000256" key="1">
    <source>
        <dbReference type="SAM" id="MobiDB-lite"/>
    </source>
</evidence>
<keyword evidence="2" id="KW-0472">Membrane</keyword>
<dbReference type="EMBL" id="QSWH01000007">
    <property type="protein sequence ID" value="RRR21523.1"/>
    <property type="molecule type" value="Genomic_DNA"/>
</dbReference>
<dbReference type="InterPro" id="IPR015943">
    <property type="entry name" value="WD40/YVTN_repeat-like_dom_sf"/>
</dbReference>
<evidence type="ECO:0000313" key="4">
    <source>
        <dbReference type="EMBL" id="RRR21523.1"/>
    </source>
</evidence>
<organism evidence="4 6">
    <name type="scientific">Brachybacterium saurashtrense</name>
    <dbReference type="NCBI Taxonomy" id="556288"/>
    <lineage>
        <taxon>Bacteria</taxon>
        <taxon>Bacillati</taxon>
        <taxon>Actinomycetota</taxon>
        <taxon>Actinomycetes</taxon>
        <taxon>Micrococcales</taxon>
        <taxon>Dermabacteraceae</taxon>
        <taxon>Brachybacterium</taxon>
    </lineage>
</organism>
<dbReference type="Pfam" id="PF10282">
    <property type="entry name" value="Lactonase"/>
    <property type="match status" value="1"/>
</dbReference>
<dbReference type="PANTHER" id="PTHR47197:SF3">
    <property type="entry name" value="DIHYDRO-HEME D1 DEHYDROGENASE"/>
    <property type="match status" value="1"/>
</dbReference>
<accession>A0A345YJZ9</accession>
<evidence type="ECO:0000256" key="2">
    <source>
        <dbReference type="SAM" id="Phobius"/>
    </source>
</evidence>
<dbReference type="OrthoDB" id="9772811at2"/>
<dbReference type="PANTHER" id="PTHR47197">
    <property type="entry name" value="PROTEIN NIRF"/>
    <property type="match status" value="1"/>
</dbReference>
<evidence type="ECO:0000313" key="3">
    <source>
        <dbReference type="EMBL" id="AXK44251.1"/>
    </source>
</evidence>